<dbReference type="RefSeq" id="WP_201851466.1">
    <property type="nucleotide sequence ID" value="NZ_JABBYC010000099.1"/>
</dbReference>
<gene>
    <name evidence="1" type="ORF">HGK34_21850</name>
</gene>
<evidence type="ECO:0000313" key="2">
    <source>
        <dbReference type="Proteomes" id="UP000675409"/>
    </source>
</evidence>
<organism evidence="1 2">
    <name type="scientific">Myceligenerans indicum</name>
    <dbReference type="NCBI Taxonomy" id="2593663"/>
    <lineage>
        <taxon>Bacteria</taxon>
        <taxon>Bacillati</taxon>
        <taxon>Actinomycetota</taxon>
        <taxon>Actinomycetes</taxon>
        <taxon>Micrococcales</taxon>
        <taxon>Promicromonosporaceae</taxon>
        <taxon>Myceligenerans</taxon>
    </lineage>
</organism>
<protein>
    <submittedName>
        <fullName evidence="1">Agglutinin cell wall attachment protein</fullName>
    </submittedName>
</protein>
<dbReference type="SUPFAM" id="SSF160424">
    <property type="entry name" value="BH3703-like"/>
    <property type="match status" value="1"/>
</dbReference>
<evidence type="ECO:0000313" key="1">
    <source>
        <dbReference type="EMBL" id="MBL0888883.1"/>
    </source>
</evidence>
<dbReference type="Proteomes" id="UP000675409">
    <property type="component" value="Unassembled WGS sequence"/>
</dbReference>
<dbReference type="EMBL" id="JABBYC010000099">
    <property type="protein sequence ID" value="MBL0888883.1"/>
    <property type="molecule type" value="Genomic_DNA"/>
</dbReference>
<accession>A0ABS1LS99</accession>
<keyword evidence="2" id="KW-1185">Reference proteome</keyword>
<proteinExistence type="predicted"/>
<comment type="caution">
    <text evidence="1">The sequence shown here is derived from an EMBL/GenBank/DDBJ whole genome shotgun (WGS) entry which is preliminary data.</text>
</comment>
<dbReference type="InterPro" id="IPR036170">
    <property type="entry name" value="YezG-like_sf"/>
</dbReference>
<sequence length="181" mass="20634">MNEGMVPPAVRAGELVQQLAREIALHVSDSGDWHTIVFVGRNLSRYAEGELTVHRTTGEDRSLVAPVSARRKLMELRDVMYQDGAGTWFSIRLTIMHRDGRTRMGVDYNYDDAPQWDTTPASSLYTADLIKYPRDQDKMPDWLVEQVARAQTEYPPEYEEYEYALRQRRDTPPGSAGGVDP</sequence>
<name>A0ABS1LS99_9MICO</name>
<reference evidence="1 2" key="1">
    <citation type="journal article" date="2021" name="Arch. Microbiol.">
        <title>Myceligenerans indicum sp. nov., an actinobacterium isolated from mangrove sediment of Sundarbans, India.</title>
        <authorList>
            <person name="Asha K."/>
            <person name="Bhadury P."/>
        </authorList>
    </citation>
    <scope>NUCLEOTIDE SEQUENCE [LARGE SCALE GENOMIC DNA]</scope>
    <source>
        <strain evidence="1 2">I2</strain>
    </source>
</reference>